<dbReference type="EMBL" id="JAJEWP010000001">
    <property type="protein sequence ID" value="MCC2616067.1"/>
    <property type="molecule type" value="Genomic_DNA"/>
</dbReference>
<dbReference type="PANTHER" id="PTHR43792">
    <property type="entry name" value="GNAT FAMILY, PUTATIVE (AFU_ORTHOLOGUE AFUA_3G00765)-RELATED-RELATED"/>
    <property type="match status" value="1"/>
</dbReference>
<dbReference type="InterPro" id="IPR000182">
    <property type="entry name" value="GNAT_dom"/>
</dbReference>
<proteinExistence type="predicted"/>
<sequence>MQIETQRLTLKPISKDDWELFEELHQSSDVLKYVSDPFTESEINERFNSRLGEWRKTSNQWLTLTIIEQATGNKIGVTGFYPEWEPYQQAELGFLLSPKFQGKGYGKESTIAVIEYAFNQCNFHKVIATVTEGNSPSFNLLKALGFTHEGTIRDNFKLGGNWCNDLKLGLLNHEYNAI</sequence>
<evidence type="ECO:0000313" key="3">
    <source>
        <dbReference type="Proteomes" id="UP001520878"/>
    </source>
</evidence>
<dbReference type="RefSeq" id="WP_229158696.1">
    <property type="nucleotide sequence ID" value="NZ_JAJEWP010000001.1"/>
</dbReference>
<dbReference type="Gene3D" id="3.40.630.30">
    <property type="match status" value="1"/>
</dbReference>
<dbReference type="PROSITE" id="PS51186">
    <property type="entry name" value="GNAT"/>
    <property type="match status" value="1"/>
</dbReference>
<accession>A0ABS8G647</accession>
<protein>
    <submittedName>
        <fullName evidence="2">GNAT family N-acetyltransferase</fullName>
    </submittedName>
</protein>
<evidence type="ECO:0000259" key="1">
    <source>
        <dbReference type="PROSITE" id="PS51186"/>
    </source>
</evidence>
<keyword evidence="3" id="KW-1185">Reference proteome</keyword>
<comment type="caution">
    <text evidence="2">The sequence shown here is derived from an EMBL/GenBank/DDBJ whole genome shotgun (WGS) entry which is preliminary data.</text>
</comment>
<gene>
    <name evidence="2" type="ORF">LJ739_07425</name>
</gene>
<dbReference type="InterPro" id="IPR051531">
    <property type="entry name" value="N-acetyltransferase"/>
</dbReference>
<dbReference type="Proteomes" id="UP001520878">
    <property type="component" value="Unassembled WGS sequence"/>
</dbReference>
<reference evidence="2 3" key="1">
    <citation type="submission" date="2021-10" db="EMBL/GenBank/DDBJ databases">
        <title>Draft genome of Aestuariibacter halophilus JC2043.</title>
        <authorList>
            <person name="Emsley S.A."/>
            <person name="Pfannmuller K.M."/>
            <person name="Ushijima B."/>
            <person name="Saw J.H."/>
            <person name="Videau P."/>
        </authorList>
    </citation>
    <scope>NUCLEOTIDE SEQUENCE [LARGE SCALE GENOMIC DNA]</scope>
    <source>
        <strain evidence="2 3">JC2043</strain>
    </source>
</reference>
<dbReference type="Pfam" id="PF13302">
    <property type="entry name" value="Acetyltransf_3"/>
    <property type="match status" value="1"/>
</dbReference>
<evidence type="ECO:0000313" key="2">
    <source>
        <dbReference type="EMBL" id="MCC2616067.1"/>
    </source>
</evidence>
<feature type="domain" description="N-acetyltransferase" evidence="1">
    <location>
        <begin position="8"/>
        <end position="169"/>
    </location>
</feature>
<name>A0ABS8G647_9ALTE</name>
<dbReference type="PANTHER" id="PTHR43792:SF1">
    <property type="entry name" value="N-ACETYLTRANSFERASE DOMAIN-CONTAINING PROTEIN"/>
    <property type="match status" value="1"/>
</dbReference>
<dbReference type="SUPFAM" id="SSF55729">
    <property type="entry name" value="Acyl-CoA N-acyltransferases (Nat)"/>
    <property type="match status" value="1"/>
</dbReference>
<dbReference type="InterPro" id="IPR016181">
    <property type="entry name" value="Acyl_CoA_acyltransferase"/>
</dbReference>
<dbReference type="CDD" id="cd04301">
    <property type="entry name" value="NAT_SF"/>
    <property type="match status" value="1"/>
</dbReference>
<organism evidence="2 3">
    <name type="scientific">Fluctibacter halophilus</name>
    <dbReference type="NCBI Taxonomy" id="226011"/>
    <lineage>
        <taxon>Bacteria</taxon>
        <taxon>Pseudomonadati</taxon>
        <taxon>Pseudomonadota</taxon>
        <taxon>Gammaproteobacteria</taxon>
        <taxon>Alteromonadales</taxon>
        <taxon>Alteromonadaceae</taxon>
        <taxon>Fluctibacter</taxon>
    </lineage>
</organism>